<dbReference type="PANTHER" id="PTHR43406">
    <property type="entry name" value="TRYPTOPHAN SYNTHASE, ALPHA CHAIN"/>
    <property type="match status" value="1"/>
</dbReference>
<dbReference type="GO" id="GO:0005829">
    <property type="term" value="C:cytosol"/>
    <property type="evidence" value="ECO:0007669"/>
    <property type="project" value="TreeGrafter"/>
</dbReference>
<dbReference type="EC" id="4.2.1.20" evidence="8"/>
<keyword evidence="11" id="KW-1185">Reference proteome</keyword>
<evidence type="ECO:0000256" key="8">
    <source>
        <dbReference type="HAMAP-Rule" id="MF_00131"/>
    </source>
</evidence>
<feature type="active site" description="Proton acceptor" evidence="8">
    <location>
        <position position="74"/>
    </location>
</feature>
<proteinExistence type="inferred from homology"/>
<dbReference type="HOGENOM" id="CLU_016734_0_0_10"/>
<keyword evidence="4 8" id="KW-0822">Tryptophan biosynthesis</keyword>
<evidence type="ECO:0000313" key="11">
    <source>
        <dbReference type="Proteomes" id="UP000002028"/>
    </source>
</evidence>
<feature type="active site" description="Proton acceptor" evidence="8">
    <location>
        <position position="63"/>
    </location>
</feature>
<dbReference type="Proteomes" id="UP000002028">
    <property type="component" value="Chromosome"/>
</dbReference>
<dbReference type="InterPro" id="IPR011060">
    <property type="entry name" value="RibuloseP-bd_barrel"/>
</dbReference>
<name>D2QFY3_SPILD</name>
<protein>
    <recommendedName>
        <fullName evidence="8">Tryptophan synthase alpha chain</fullName>
        <ecNumber evidence="8">4.2.1.20</ecNumber>
    </recommendedName>
</protein>
<keyword evidence="5 8" id="KW-0057">Aromatic amino acid biosynthesis</keyword>
<dbReference type="AlphaFoldDB" id="D2QFY3"/>
<gene>
    <name evidence="8" type="primary">trpA</name>
    <name evidence="10" type="ordered locus">Slin_5480</name>
</gene>
<dbReference type="CDD" id="cd04724">
    <property type="entry name" value="Tryptophan_synthase_alpha"/>
    <property type="match status" value="1"/>
</dbReference>
<dbReference type="InterPro" id="IPR013785">
    <property type="entry name" value="Aldolase_TIM"/>
</dbReference>
<dbReference type="KEGG" id="sli:Slin_5480"/>
<comment type="pathway">
    <text evidence="1 8">Amino-acid biosynthesis; L-tryptophan biosynthesis; L-tryptophan from chorismate: step 5/5.</text>
</comment>
<evidence type="ECO:0000313" key="10">
    <source>
        <dbReference type="EMBL" id="ADB41446.1"/>
    </source>
</evidence>
<evidence type="ECO:0000256" key="9">
    <source>
        <dbReference type="RuleBase" id="RU003662"/>
    </source>
</evidence>
<dbReference type="GO" id="GO:0004834">
    <property type="term" value="F:tryptophan synthase activity"/>
    <property type="evidence" value="ECO:0007669"/>
    <property type="project" value="UniProtKB-UniRule"/>
</dbReference>
<dbReference type="RefSeq" id="WP_012929942.1">
    <property type="nucleotide sequence ID" value="NC_013730.1"/>
</dbReference>
<organism evidence="10 11">
    <name type="scientific">Spirosoma linguale (strain ATCC 33905 / DSM 74 / LMG 10896 / Claus 1)</name>
    <dbReference type="NCBI Taxonomy" id="504472"/>
    <lineage>
        <taxon>Bacteria</taxon>
        <taxon>Pseudomonadati</taxon>
        <taxon>Bacteroidota</taxon>
        <taxon>Cytophagia</taxon>
        <taxon>Cytophagales</taxon>
        <taxon>Cytophagaceae</taxon>
        <taxon>Spirosoma</taxon>
    </lineage>
</organism>
<dbReference type="HAMAP" id="MF_00131">
    <property type="entry name" value="Trp_synth_alpha"/>
    <property type="match status" value="1"/>
</dbReference>
<dbReference type="Gene3D" id="3.20.20.70">
    <property type="entry name" value="Aldolase class I"/>
    <property type="match status" value="1"/>
</dbReference>
<dbReference type="eggNOG" id="COG0159">
    <property type="taxonomic scope" value="Bacteria"/>
</dbReference>
<dbReference type="EMBL" id="CP001769">
    <property type="protein sequence ID" value="ADB41446.1"/>
    <property type="molecule type" value="Genomic_DNA"/>
</dbReference>
<reference evidence="10 11" key="1">
    <citation type="journal article" date="2010" name="Stand. Genomic Sci.">
        <title>Complete genome sequence of Spirosoma linguale type strain (1).</title>
        <authorList>
            <person name="Lail K."/>
            <person name="Sikorski J."/>
            <person name="Saunders E."/>
            <person name="Lapidus A."/>
            <person name="Glavina Del Rio T."/>
            <person name="Copeland A."/>
            <person name="Tice H."/>
            <person name="Cheng J.-F."/>
            <person name="Lucas S."/>
            <person name="Nolan M."/>
            <person name="Bruce D."/>
            <person name="Goodwin L."/>
            <person name="Pitluck S."/>
            <person name="Ivanova N."/>
            <person name="Mavromatis K."/>
            <person name="Ovchinnikova G."/>
            <person name="Pati A."/>
            <person name="Chen A."/>
            <person name="Palaniappan K."/>
            <person name="Land M."/>
            <person name="Hauser L."/>
            <person name="Chang Y.-J."/>
            <person name="Jeffries C.D."/>
            <person name="Chain P."/>
            <person name="Brettin T."/>
            <person name="Detter J.C."/>
            <person name="Schuetze A."/>
            <person name="Rohde M."/>
            <person name="Tindall B.J."/>
            <person name="Goeker M."/>
            <person name="Bristow J."/>
            <person name="Eisen J.A."/>
            <person name="Markowitz V."/>
            <person name="Hugenholtz P."/>
            <person name="Kyrpides N.C."/>
            <person name="Klenk H.-P."/>
            <person name="Chen F."/>
        </authorList>
    </citation>
    <scope>NUCLEOTIDE SEQUENCE [LARGE SCALE GENOMIC DNA]</scope>
    <source>
        <strain evidence="11">ATCC 33905 / DSM 74 / LMG 10896 / Claus 1</strain>
    </source>
</reference>
<keyword evidence="6 8" id="KW-0456">Lyase</keyword>
<evidence type="ECO:0000256" key="5">
    <source>
        <dbReference type="ARBA" id="ARBA00023141"/>
    </source>
</evidence>
<dbReference type="STRING" id="504472.Slin_5480"/>
<comment type="subunit">
    <text evidence="2 8">Tetramer of two alpha and two beta chains.</text>
</comment>
<comment type="similarity">
    <text evidence="8 9">Belongs to the TrpA family.</text>
</comment>
<dbReference type="UniPathway" id="UPA00035">
    <property type="reaction ID" value="UER00044"/>
</dbReference>
<evidence type="ECO:0000256" key="2">
    <source>
        <dbReference type="ARBA" id="ARBA00011270"/>
    </source>
</evidence>
<dbReference type="Pfam" id="PF00290">
    <property type="entry name" value="Trp_syntA"/>
    <property type="match status" value="1"/>
</dbReference>
<comment type="catalytic activity">
    <reaction evidence="7 8">
        <text>(1S,2R)-1-C-(indol-3-yl)glycerol 3-phosphate + L-serine = D-glyceraldehyde 3-phosphate + L-tryptophan + H2O</text>
        <dbReference type="Rhea" id="RHEA:10532"/>
        <dbReference type="ChEBI" id="CHEBI:15377"/>
        <dbReference type="ChEBI" id="CHEBI:33384"/>
        <dbReference type="ChEBI" id="CHEBI:57912"/>
        <dbReference type="ChEBI" id="CHEBI:58866"/>
        <dbReference type="ChEBI" id="CHEBI:59776"/>
        <dbReference type="EC" id="4.2.1.20"/>
    </reaction>
</comment>
<evidence type="ECO:0000256" key="6">
    <source>
        <dbReference type="ARBA" id="ARBA00023239"/>
    </source>
</evidence>
<evidence type="ECO:0000256" key="1">
    <source>
        <dbReference type="ARBA" id="ARBA00004733"/>
    </source>
</evidence>
<dbReference type="InterPro" id="IPR002028">
    <property type="entry name" value="Trp_synthase_suA"/>
</dbReference>
<dbReference type="InterPro" id="IPR018204">
    <property type="entry name" value="Trp_synthase_alpha_AS"/>
</dbReference>
<keyword evidence="3 8" id="KW-0028">Amino-acid biosynthesis</keyword>
<evidence type="ECO:0000256" key="4">
    <source>
        <dbReference type="ARBA" id="ARBA00022822"/>
    </source>
</evidence>
<comment type="function">
    <text evidence="8">The alpha subunit is responsible for the aldol cleavage of indoleglycerol phosphate to indole and glyceraldehyde 3-phosphate.</text>
</comment>
<evidence type="ECO:0000256" key="3">
    <source>
        <dbReference type="ARBA" id="ARBA00022605"/>
    </source>
</evidence>
<sequence>MTQSLTQQQPTETVEATQNRITSLFSQKSERLLNVYFTAGYPTLNDTTTVLRGLQAAGVDIVEIGMPYSDPVADGETIQQSNGVALDNGMSIKTLFAQLAGCRTDAENPITVPILLMGYINPVLQFGVENFCQKCQEVGVDGVILPDLPLDLFLEEYAPTFRKYGILNVHLITPQTTDARIRFIDAESDGFIYMVSSASITGSVKGVSDTMKAYFERIQGMNLRNPRLIGFGINNHETFDTACAFANGAIVGSAFIRHLSEKGTSSESIRSFVETIRS</sequence>
<evidence type="ECO:0000256" key="7">
    <source>
        <dbReference type="ARBA" id="ARBA00049047"/>
    </source>
</evidence>
<dbReference type="NCBIfam" id="TIGR00262">
    <property type="entry name" value="trpA"/>
    <property type="match status" value="1"/>
</dbReference>
<dbReference type="PROSITE" id="PS00167">
    <property type="entry name" value="TRP_SYNTHASE_ALPHA"/>
    <property type="match status" value="1"/>
</dbReference>
<accession>D2QFY3</accession>
<dbReference type="SUPFAM" id="SSF51366">
    <property type="entry name" value="Ribulose-phoshate binding barrel"/>
    <property type="match status" value="1"/>
</dbReference>
<dbReference type="PANTHER" id="PTHR43406:SF1">
    <property type="entry name" value="TRYPTOPHAN SYNTHASE ALPHA CHAIN, CHLOROPLASTIC"/>
    <property type="match status" value="1"/>
</dbReference>